<evidence type="ECO:0000313" key="3">
    <source>
        <dbReference type="EMBL" id="GGY69547.1"/>
    </source>
</evidence>
<evidence type="ECO:0000256" key="2">
    <source>
        <dbReference type="SAM" id="Phobius"/>
    </source>
</evidence>
<feature type="coiled-coil region" evidence="1">
    <location>
        <begin position="28"/>
        <end position="62"/>
    </location>
</feature>
<feature type="coiled-coil region" evidence="1">
    <location>
        <begin position="296"/>
        <end position="323"/>
    </location>
</feature>
<comment type="caution">
    <text evidence="3">The sequence shown here is derived from an EMBL/GenBank/DDBJ whole genome shotgun (WGS) entry which is preliminary data.</text>
</comment>
<sequence>MGSSLFILLLGETLVVALIAIFFMVIHIRKQKRMLQKLMEKCSEINSAYSEKEREIQVLQSEHKVDSSEKTIADYLSLSIADAQQRYEKHVQATLPKIDATQAFSAKVAALRYLYLNAEKDVYEERGVTHAGWGIFEKKLADIVRWFSKQTTNRQEVRNNRTRVLQERIDALKPLEAENKKLQRSLDHAKKRQAQLEAYQRENKATILNLQKMLSAINQGNLTAIGRENNIPVNGMSPEQYLTHSSERVDSISSISNDKSRVLKEIINELNNHHADMSPGVRKKMEASLRMMEMELMKSDQYIANLKKELKDAKSQVTNYALMLNDNKSEILDEINLGAEFAARSALSPPDYLDHDKIVMEIKQLRDNNKAQRDIITNLEHEISLFKLSIEATEDEDLRNSKQQEVSRLERMVKECEGCIEILESEVDHLYSQLQERGVPLANDVSQEESSDELTEDMDIVKLGMELEEMAKEMEKMAFQYRQTHSVNQSIYDILKSTSVQEMSGLIIQFLKEFNSPAGFFIKSSAGDYEHLPDHIFNEQMKDLVKSFAFKDPVFYVNEGTLFSSEKICLMLLPVTDKSKPLSESTLLGLVKVVDAHIHHLESEAGVTLQSEGMASWIESTKNQLADLDIQYAYQVEENRKTFNNFIAEIRQAYHLLDLKGSGLILLDNAINEYEQRMYLLLSSGDIIDREISTLINHIDELQIH</sequence>
<gene>
    <name evidence="3" type="ORF">GCM10011613_12360</name>
</gene>
<keyword evidence="2" id="KW-0472">Membrane</keyword>
<keyword evidence="4" id="KW-1185">Reference proteome</keyword>
<reference evidence="4" key="1">
    <citation type="journal article" date="2019" name="Int. J. Syst. Evol. Microbiol.">
        <title>The Global Catalogue of Microorganisms (GCM) 10K type strain sequencing project: providing services to taxonomists for standard genome sequencing and annotation.</title>
        <authorList>
            <consortium name="The Broad Institute Genomics Platform"/>
            <consortium name="The Broad Institute Genome Sequencing Center for Infectious Disease"/>
            <person name="Wu L."/>
            <person name="Ma J."/>
        </authorList>
    </citation>
    <scope>NUCLEOTIDE SEQUENCE [LARGE SCALE GENOMIC DNA]</scope>
    <source>
        <strain evidence="4">KCTC 32239</strain>
    </source>
</reference>
<organism evidence="3 4">
    <name type="scientific">Cellvibrio zantedeschiae</name>
    <dbReference type="NCBI Taxonomy" id="1237077"/>
    <lineage>
        <taxon>Bacteria</taxon>
        <taxon>Pseudomonadati</taxon>
        <taxon>Pseudomonadota</taxon>
        <taxon>Gammaproteobacteria</taxon>
        <taxon>Cellvibrionales</taxon>
        <taxon>Cellvibrionaceae</taxon>
        <taxon>Cellvibrio</taxon>
    </lineage>
</organism>
<name>A0ABQ3AZT8_9GAMM</name>
<keyword evidence="1" id="KW-0175">Coiled coil</keyword>
<evidence type="ECO:0000256" key="1">
    <source>
        <dbReference type="SAM" id="Coils"/>
    </source>
</evidence>
<dbReference type="Proteomes" id="UP000619761">
    <property type="component" value="Unassembled WGS sequence"/>
</dbReference>
<feature type="coiled-coil region" evidence="1">
    <location>
        <begin position="172"/>
        <end position="199"/>
    </location>
</feature>
<accession>A0ABQ3AZT8</accession>
<feature type="coiled-coil region" evidence="1">
    <location>
        <begin position="362"/>
        <end position="426"/>
    </location>
</feature>
<protein>
    <submittedName>
        <fullName evidence="3">Uncharacterized protein</fullName>
    </submittedName>
</protein>
<keyword evidence="2" id="KW-1133">Transmembrane helix</keyword>
<dbReference type="EMBL" id="BMYZ01000001">
    <property type="protein sequence ID" value="GGY69547.1"/>
    <property type="molecule type" value="Genomic_DNA"/>
</dbReference>
<proteinExistence type="predicted"/>
<feature type="transmembrane region" description="Helical" evidence="2">
    <location>
        <begin position="6"/>
        <end position="28"/>
    </location>
</feature>
<evidence type="ECO:0000313" key="4">
    <source>
        <dbReference type="Proteomes" id="UP000619761"/>
    </source>
</evidence>
<keyword evidence="2" id="KW-0812">Transmembrane</keyword>
<dbReference type="RefSeq" id="WP_189416789.1">
    <property type="nucleotide sequence ID" value="NZ_BMYZ01000001.1"/>
</dbReference>